<dbReference type="EMBL" id="ML975177">
    <property type="protein sequence ID" value="KAF1808974.1"/>
    <property type="molecule type" value="Genomic_DNA"/>
</dbReference>
<name>A0A6G1FT77_9PEZI</name>
<feature type="region of interest" description="Disordered" evidence="1">
    <location>
        <begin position="208"/>
        <end position="282"/>
    </location>
</feature>
<feature type="region of interest" description="Disordered" evidence="1">
    <location>
        <begin position="1"/>
        <end position="151"/>
    </location>
</feature>
<dbReference type="RefSeq" id="XP_033530605.1">
    <property type="nucleotide sequence ID" value="XM_033674159.1"/>
</dbReference>
<feature type="compositionally biased region" description="Basic residues" evidence="1">
    <location>
        <begin position="216"/>
        <end position="228"/>
    </location>
</feature>
<dbReference type="AlphaFoldDB" id="A0A6G1FT77"/>
<evidence type="ECO:0000313" key="2">
    <source>
        <dbReference type="EMBL" id="KAF1808974.1"/>
    </source>
</evidence>
<evidence type="ECO:0000313" key="3">
    <source>
        <dbReference type="Proteomes" id="UP000504638"/>
    </source>
</evidence>
<accession>A0A6G1FT77</accession>
<sequence length="638" mass="70180">MMDIKEWLQDASASIRVPRPSPGSAPALNNSSCLSESPPVPVEHAKLVQRKGIRSDSSILDSNYPPRKHTRGNRPGPNHSSVHGTASGGVDGRYTKAEVVSPEVQYERRPRHKPRADLYSPQCGTRKKRKKDHRKERRSGPNDKSKAKRNRDLANLRAFQAENVASERLTLKPHESLGILNKGQAASGGRGQALPDLAFADMSFLRSKSGSEPAHKSAKKSLKTKHNKHEQTISAYFDTRRKPPGEIDANSQRTPERNRNGGLKGKTHRSGPSTSGIGSGTPLVEHSPLVYIQTAGDERTPTAKAYTWPSSPLQRFEATGHDAREFSPSPVHGDSTAQRCQSGSTLYPHAEDLQRPTQTCVRDRVTRVTPQGVDEGAPSRAESTAYEIAPQHHPHRIRALKTCASTHPSHILENPPFSPVPAHQSPANYRVFVPESTSSPTNQFDHLGLNNLRYAGDGLGLGSAGSLNYILAHCDAAVSRNLHEREATVIDQHLPEEGIGLEQFTEGFQLENTHVADDRAQPIPQAFPDFVRTRSVASHAGGYIWSNPIDLYDAPQGLREDPMHDRAEAEPLDIDDEDNLLQTEGEPHGSWYPDFDHGASGSDFVQLDDALVPDPEFQGDGIMEESDLAGFWRPNRLY</sequence>
<gene>
    <name evidence="2 4" type="ORF">P152DRAFT_178744</name>
</gene>
<reference evidence="4" key="2">
    <citation type="submission" date="2020-04" db="EMBL/GenBank/DDBJ databases">
        <authorList>
            <consortium name="NCBI Genome Project"/>
        </authorList>
    </citation>
    <scope>NUCLEOTIDE SEQUENCE</scope>
    <source>
        <strain evidence="4">CBS 781.70</strain>
    </source>
</reference>
<keyword evidence="3" id="KW-1185">Reference proteome</keyword>
<dbReference type="GeneID" id="54414729"/>
<protein>
    <submittedName>
        <fullName evidence="2 4">Uncharacterized protein</fullName>
    </submittedName>
</protein>
<proteinExistence type="predicted"/>
<feature type="compositionally biased region" description="Basic residues" evidence="1">
    <location>
        <begin position="125"/>
        <end position="137"/>
    </location>
</feature>
<reference evidence="2 4" key="1">
    <citation type="submission" date="2020-01" db="EMBL/GenBank/DDBJ databases">
        <authorList>
            <consortium name="DOE Joint Genome Institute"/>
            <person name="Haridas S."/>
            <person name="Albert R."/>
            <person name="Binder M."/>
            <person name="Bloem J."/>
            <person name="Labutti K."/>
            <person name="Salamov A."/>
            <person name="Andreopoulos B."/>
            <person name="Baker S.E."/>
            <person name="Barry K."/>
            <person name="Bills G."/>
            <person name="Bluhm B.H."/>
            <person name="Cannon C."/>
            <person name="Castanera R."/>
            <person name="Culley D.E."/>
            <person name="Daum C."/>
            <person name="Ezra D."/>
            <person name="Gonzalez J.B."/>
            <person name="Henrissat B."/>
            <person name="Kuo A."/>
            <person name="Liang C."/>
            <person name="Lipzen A."/>
            <person name="Lutzoni F."/>
            <person name="Magnuson J."/>
            <person name="Mondo S."/>
            <person name="Nolan M."/>
            <person name="Ohm R."/>
            <person name="Pangilinan J."/>
            <person name="Park H.-J."/>
            <person name="Ramirez L."/>
            <person name="Alfaro M."/>
            <person name="Sun H."/>
            <person name="Tritt A."/>
            <person name="Yoshinaga Y."/>
            <person name="Zwiers L.-H."/>
            <person name="Turgeon B.G."/>
            <person name="Goodwin S.B."/>
            <person name="Spatafora J.W."/>
            <person name="Crous P.W."/>
            <person name="Grigoriev I.V."/>
        </authorList>
    </citation>
    <scope>NUCLEOTIDE SEQUENCE</scope>
    <source>
        <strain evidence="2 4">CBS 781.70</strain>
    </source>
</reference>
<reference evidence="4" key="3">
    <citation type="submission" date="2025-04" db="UniProtKB">
        <authorList>
            <consortium name="RefSeq"/>
        </authorList>
    </citation>
    <scope>IDENTIFICATION</scope>
    <source>
        <strain evidence="4">CBS 781.70</strain>
    </source>
</reference>
<dbReference type="OrthoDB" id="2537141at2759"/>
<dbReference type="Proteomes" id="UP000504638">
    <property type="component" value="Unplaced"/>
</dbReference>
<organism evidence="2">
    <name type="scientific">Eremomyces bilateralis CBS 781.70</name>
    <dbReference type="NCBI Taxonomy" id="1392243"/>
    <lineage>
        <taxon>Eukaryota</taxon>
        <taxon>Fungi</taxon>
        <taxon>Dikarya</taxon>
        <taxon>Ascomycota</taxon>
        <taxon>Pezizomycotina</taxon>
        <taxon>Dothideomycetes</taxon>
        <taxon>Dothideomycetes incertae sedis</taxon>
        <taxon>Eremomycetales</taxon>
        <taxon>Eremomycetaceae</taxon>
        <taxon>Eremomyces</taxon>
    </lineage>
</organism>
<evidence type="ECO:0000313" key="4">
    <source>
        <dbReference type="RefSeq" id="XP_033530605.1"/>
    </source>
</evidence>
<evidence type="ECO:0000256" key="1">
    <source>
        <dbReference type="SAM" id="MobiDB-lite"/>
    </source>
</evidence>
<feature type="compositionally biased region" description="Low complexity" evidence="1">
    <location>
        <begin position="270"/>
        <end position="282"/>
    </location>
</feature>
<feature type="compositionally biased region" description="Basic and acidic residues" evidence="1">
    <location>
        <begin position="138"/>
        <end position="151"/>
    </location>
</feature>